<comment type="caution">
    <text evidence="2">The sequence shown here is derived from an EMBL/GenBank/DDBJ whole genome shotgun (WGS) entry which is preliminary data.</text>
</comment>
<feature type="signal peptide" evidence="1">
    <location>
        <begin position="1"/>
        <end position="18"/>
    </location>
</feature>
<dbReference type="OrthoDB" id="6695901at2"/>
<dbReference type="RefSeq" id="WP_067764582.1">
    <property type="nucleotide sequence ID" value="NZ_CP183909.1"/>
</dbReference>
<dbReference type="Proteomes" id="UP000185753">
    <property type="component" value="Unassembled WGS sequence"/>
</dbReference>
<reference evidence="3" key="1">
    <citation type="submission" date="2016-06" db="EMBL/GenBank/DDBJ databases">
        <authorList>
            <person name="Radolfova-Krizova L."/>
            <person name="Nemec A."/>
        </authorList>
    </citation>
    <scope>NUCLEOTIDE SEQUENCE [LARGE SCALE GENOMIC DNA]</scope>
    <source>
        <strain evidence="3">ANC 4275</strain>
    </source>
</reference>
<name>A0A1A7R981_9GAMM</name>
<protein>
    <submittedName>
        <fullName evidence="2">Uncharacterized protein</fullName>
    </submittedName>
</protein>
<proteinExistence type="predicted"/>
<keyword evidence="1" id="KW-0732">Signal</keyword>
<evidence type="ECO:0000313" key="3">
    <source>
        <dbReference type="Proteomes" id="UP000185753"/>
    </source>
</evidence>
<keyword evidence="3" id="KW-1185">Reference proteome</keyword>
<evidence type="ECO:0000256" key="1">
    <source>
        <dbReference type="SAM" id="SignalP"/>
    </source>
</evidence>
<feature type="chain" id="PRO_5008360697" evidence="1">
    <location>
        <begin position="19"/>
        <end position="229"/>
    </location>
</feature>
<dbReference type="AlphaFoldDB" id="A0A1A7R981"/>
<organism evidence="2 3">
    <name type="scientific">Acinetobacter gandensis</name>
    <dbReference type="NCBI Taxonomy" id="1443941"/>
    <lineage>
        <taxon>Bacteria</taxon>
        <taxon>Pseudomonadati</taxon>
        <taxon>Pseudomonadota</taxon>
        <taxon>Gammaproteobacteria</taxon>
        <taxon>Moraxellales</taxon>
        <taxon>Moraxellaceae</taxon>
        <taxon>Acinetobacter</taxon>
    </lineage>
</organism>
<dbReference type="STRING" id="1443941.A9J31_05165"/>
<gene>
    <name evidence="2" type="ORF">A9J31_05165</name>
</gene>
<evidence type="ECO:0000313" key="2">
    <source>
        <dbReference type="EMBL" id="OBX28466.1"/>
    </source>
</evidence>
<accession>A0A1A7R981</accession>
<dbReference type="EMBL" id="LZDS01000025">
    <property type="protein sequence ID" value="OBX28466.1"/>
    <property type="molecule type" value="Genomic_DNA"/>
</dbReference>
<sequence>MYKILCAVVCAALTQTHAGLVSMDNTELTAATGQGGADLSWTLSLNHQYANDMSKNNISIMDANGKTTQAFYGYQCSSNEFCRLALAPNNHVDANGNKKWLVFKQFQGTLQIDQFSLDGVTIINREGNPQTAMQLTFYDDKPLKIRNLGFATLAVETGTTGKEGYENTSTYTTYTEKKADGTTSTLAVPDFDRGSEQGFMGVNVHGNMHMSGKLNIFSFNCTGNGAGRC</sequence>